<dbReference type="InterPro" id="IPR029058">
    <property type="entry name" value="AB_hydrolase_fold"/>
</dbReference>
<dbReference type="AlphaFoldDB" id="A0A6B1DRC1"/>
<protein>
    <submittedName>
        <fullName evidence="2">Alpha/beta hydrolase</fullName>
    </submittedName>
</protein>
<dbReference type="InterPro" id="IPR000073">
    <property type="entry name" value="AB_hydrolase_1"/>
</dbReference>
<dbReference type="GO" id="GO:0016020">
    <property type="term" value="C:membrane"/>
    <property type="evidence" value="ECO:0007669"/>
    <property type="project" value="TreeGrafter"/>
</dbReference>
<dbReference type="PANTHER" id="PTHR43798:SF33">
    <property type="entry name" value="HYDROLASE, PUTATIVE (AFU_ORTHOLOGUE AFUA_2G14860)-RELATED"/>
    <property type="match status" value="1"/>
</dbReference>
<dbReference type="Gene3D" id="3.40.50.1820">
    <property type="entry name" value="alpha/beta hydrolase"/>
    <property type="match status" value="1"/>
</dbReference>
<dbReference type="SUPFAM" id="SSF53474">
    <property type="entry name" value="alpha/beta-Hydrolases"/>
    <property type="match status" value="1"/>
</dbReference>
<comment type="caution">
    <text evidence="2">The sequence shown here is derived from an EMBL/GenBank/DDBJ whole genome shotgun (WGS) entry which is preliminary data.</text>
</comment>
<dbReference type="PRINTS" id="PR00111">
    <property type="entry name" value="ABHYDROLASE"/>
</dbReference>
<dbReference type="EMBL" id="VXPY01000013">
    <property type="protein sequence ID" value="MYD88994.1"/>
    <property type="molecule type" value="Genomic_DNA"/>
</dbReference>
<name>A0A6B1DRC1_9CHLR</name>
<keyword evidence="2" id="KW-0378">Hydrolase</keyword>
<feature type="domain" description="AB hydrolase-1" evidence="1">
    <location>
        <begin position="109"/>
        <end position="339"/>
    </location>
</feature>
<dbReference type="InterPro" id="IPR050266">
    <property type="entry name" value="AB_hydrolase_sf"/>
</dbReference>
<dbReference type="PANTHER" id="PTHR43798">
    <property type="entry name" value="MONOACYLGLYCEROL LIPASE"/>
    <property type="match status" value="1"/>
</dbReference>
<reference evidence="2" key="1">
    <citation type="submission" date="2019-09" db="EMBL/GenBank/DDBJ databases">
        <title>Characterisation of the sponge microbiome using genome-centric metagenomics.</title>
        <authorList>
            <person name="Engelberts J.P."/>
            <person name="Robbins S.J."/>
            <person name="De Goeij J.M."/>
            <person name="Aranda M."/>
            <person name="Bell S.C."/>
            <person name="Webster N.S."/>
        </authorList>
    </citation>
    <scope>NUCLEOTIDE SEQUENCE</scope>
    <source>
        <strain evidence="2">SB0662_bin_9</strain>
    </source>
</reference>
<organism evidence="2">
    <name type="scientific">Caldilineaceae bacterium SB0662_bin_9</name>
    <dbReference type="NCBI Taxonomy" id="2605258"/>
    <lineage>
        <taxon>Bacteria</taxon>
        <taxon>Bacillati</taxon>
        <taxon>Chloroflexota</taxon>
        <taxon>Caldilineae</taxon>
        <taxon>Caldilineales</taxon>
        <taxon>Caldilineaceae</taxon>
    </lineage>
</organism>
<evidence type="ECO:0000259" key="1">
    <source>
        <dbReference type="Pfam" id="PF12697"/>
    </source>
</evidence>
<proteinExistence type="predicted"/>
<accession>A0A6B1DRC1</accession>
<dbReference type="Pfam" id="PF12697">
    <property type="entry name" value="Abhydrolase_6"/>
    <property type="match status" value="1"/>
</dbReference>
<gene>
    <name evidence="2" type="ORF">F4Y08_01455</name>
</gene>
<dbReference type="GO" id="GO:0016787">
    <property type="term" value="F:hydrolase activity"/>
    <property type="evidence" value="ECO:0007669"/>
    <property type="project" value="UniProtKB-KW"/>
</dbReference>
<sequence>MIIIQLKRCQRVVAKSNGVGGIGKVLLRGGGALTTSFCNQQCLADQPIAQQECYIQSWLDMALAARVQSFPCPAAGVSCFMPETLTIERPRAAEDIAYWDQGKADEETVLALHGNLATKRWWQPLFDILPPDMRLVAPDLPGCGQTPLGNDLYSVQSQVRFLSDFATSLKLRGLALVAHSTSCAAALEFAISHPHLVNSLVLCSNPPLHGVKSPPELYRHLQTARQDRSIMSTIIASLMPNLDLDVPSNRTWFELLVDDAARMDGRSIDGLTRALERWSVADRIGQLRTPVLLMRGHDDDIVSYQQALATLRSIAVANNLEVIRGAGHSPMIENPEAFAIRLIDFVAQDFGAFDNLPLNRTGTLS</sequence>
<evidence type="ECO:0000313" key="2">
    <source>
        <dbReference type="EMBL" id="MYD88994.1"/>
    </source>
</evidence>